<dbReference type="Proteomes" id="UP000005824">
    <property type="component" value="Unassembled WGS sequence"/>
</dbReference>
<reference evidence="6 7" key="1">
    <citation type="journal article" date="2011" name="J. Bacteriol.">
        <title>Genome sequence of Chthoniobacter flavus Ellin428, an aerobic heterotrophic soil bacterium.</title>
        <authorList>
            <person name="Kant R."/>
            <person name="van Passel M.W."/>
            <person name="Palva A."/>
            <person name="Lucas S."/>
            <person name="Lapidus A."/>
            <person name="Glavina Del Rio T."/>
            <person name="Dalin E."/>
            <person name="Tice H."/>
            <person name="Bruce D."/>
            <person name="Goodwin L."/>
            <person name="Pitluck S."/>
            <person name="Larimer F.W."/>
            <person name="Land M.L."/>
            <person name="Hauser L."/>
            <person name="Sangwan P."/>
            <person name="de Vos W.M."/>
            <person name="Janssen P.H."/>
            <person name="Smidt H."/>
        </authorList>
    </citation>
    <scope>NUCLEOTIDE SEQUENCE [LARGE SCALE GENOMIC DNA]</scope>
    <source>
        <strain evidence="6 7">Ellin428</strain>
    </source>
</reference>
<sequence length="325" mass="35895">MRAAPILILQHPKLDIDRRFGLKSPAMKSASALRRLEIPGIAVFEPGEGDLPRLAVRSTLAEAHIYLHGAHVAHFQPRGKDSVLFMSQRSLFAADKPIRGGVPLIFPWFGPRANHPESPAHGFARTAEWQIESLTEDGDGVVTAAFELTADDRTRALWPFDFKLSYRVAIGRTLTLTFEVENIGSEPFTFEDALHTYFTVADVRQTATSGLENAEYVDKTDKLQRKTQGPEPIRITSETDRVFESTRTTCILDDPGMHRKITVEKSGSQTTVVWNPWIAKAAALADFGDDEWPKMLCIETCNAGANALTLAPGKTHSTRAVISVS</sequence>
<name>B4DBD6_9BACT</name>
<dbReference type="Pfam" id="PF01263">
    <property type="entry name" value="Aldose_epim"/>
    <property type="match status" value="1"/>
</dbReference>
<dbReference type="InterPro" id="IPR011013">
    <property type="entry name" value="Gal_mutarotase_sf_dom"/>
</dbReference>
<dbReference type="InterPro" id="IPR008183">
    <property type="entry name" value="Aldose_1/G6P_1-epimerase"/>
</dbReference>
<dbReference type="STRING" id="497964.CfE428DRAFT_6227"/>
<evidence type="ECO:0000256" key="5">
    <source>
        <dbReference type="PIRSR" id="PIRSR016020-1"/>
    </source>
</evidence>
<evidence type="ECO:0000256" key="1">
    <source>
        <dbReference type="ARBA" id="ARBA00001096"/>
    </source>
</evidence>
<accession>B4DBD6</accession>
<evidence type="ECO:0000313" key="6">
    <source>
        <dbReference type="EMBL" id="EDY16226.1"/>
    </source>
</evidence>
<dbReference type="Gene3D" id="2.70.98.10">
    <property type="match status" value="1"/>
</dbReference>
<dbReference type="SUPFAM" id="SSF74650">
    <property type="entry name" value="Galactose mutarotase-like"/>
    <property type="match status" value="1"/>
</dbReference>
<dbReference type="InterPro" id="IPR025532">
    <property type="entry name" value="G6P_1-epimerase"/>
</dbReference>
<feature type="active site" evidence="5">
    <location>
        <position position="299"/>
    </location>
</feature>
<dbReference type="PANTHER" id="PTHR11122:SF13">
    <property type="entry name" value="GLUCOSE-6-PHOSPHATE 1-EPIMERASE"/>
    <property type="match status" value="1"/>
</dbReference>
<evidence type="ECO:0000256" key="3">
    <source>
        <dbReference type="ARBA" id="ARBA00023235"/>
    </source>
</evidence>
<gene>
    <name evidence="6" type="ORF">CfE428DRAFT_6227</name>
</gene>
<dbReference type="InParanoid" id="B4DBD6"/>
<dbReference type="GO" id="GO:0005975">
    <property type="term" value="P:carbohydrate metabolic process"/>
    <property type="evidence" value="ECO:0007669"/>
    <property type="project" value="InterPro"/>
</dbReference>
<dbReference type="eggNOG" id="COG0676">
    <property type="taxonomic scope" value="Bacteria"/>
</dbReference>
<dbReference type="InterPro" id="IPR014718">
    <property type="entry name" value="GH-type_carb-bd"/>
</dbReference>
<protein>
    <recommendedName>
        <fullName evidence="4">Putative glucose-6-phosphate 1-epimerase</fullName>
        <ecNumber evidence="4">5.1.3.15</ecNumber>
    </recommendedName>
</protein>
<dbReference type="CDD" id="cd09020">
    <property type="entry name" value="D-hex-6-P-epi_like"/>
    <property type="match status" value="1"/>
</dbReference>
<comment type="similarity">
    <text evidence="2 4">Belongs to the glucose-6-phosphate 1-epimerase family.</text>
</comment>
<dbReference type="GO" id="GO:0030246">
    <property type="term" value="F:carbohydrate binding"/>
    <property type="evidence" value="ECO:0007669"/>
    <property type="project" value="UniProtKB-UniRule"/>
</dbReference>
<evidence type="ECO:0000256" key="4">
    <source>
        <dbReference type="PIRNR" id="PIRNR016020"/>
    </source>
</evidence>
<evidence type="ECO:0000313" key="7">
    <source>
        <dbReference type="Proteomes" id="UP000005824"/>
    </source>
</evidence>
<comment type="catalytic activity">
    <reaction evidence="1">
        <text>alpha-D-glucose 6-phosphate = beta-D-glucose 6-phosphate</text>
        <dbReference type="Rhea" id="RHEA:16249"/>
        <dbReference type="ChEBI" id="CHEBI:58225"/>
        <dbReference type="ChEBI" id="CHEBI:58247"/>
        <dbReference type="EC" id="5.1.3.15"/>
    </reaction>
</comment>
<comment type="caution">
    <text evidence="6">The sequence shown here is derived from an EMBL/GenBank/DDBJ whole genome shotgun (WGS) entry which is preliminary data.</text>
</comment>
<dbReference type="PANTHER" id="PTHR11122">
    <property type="entry name" value="APOSPORY-ASSOCIATED PROTEIN C-RELATED"/>
    <property type="match status" value="1"/>
</dbReference>
<dbReference type="AlphaFoldDB" id="B4DBD6"/>
<feature type="active site" evidence="5">
    <location>
        <position position="195"/>
    </location>
</feature>
<keyword evidence="3 4" id="KW-0413">Isomerase</keyword>
<dbReference type="EMBL" id="ABVL01000037">
    <property type="protein sequence ID" value="EDY16226.1"/>
    <property type="molecule type" value="Genomic_DNA"/>
</dbReference>
<dbReference type="EC" id="5.1.3.15" evidence="4"/>
<keyword evidence="7" id="KW-1185">Reference proteome</keyword>
<organism evidence="6 7">
    <name type="scientific">Chthoniobacter flavus Ellin428</name>
    <dbReference type="NCBI Taxonomy" id="497964"/>
    <lineage>
        <taxon>Bacteria</taxon>
        <taxon>Pseudomonadati</taxon>
        <taxon>Verrucomicrobiota</taxon>
        <taxon>Spartobacteria</taxon>
        <taxon>Chthoniobacterales</taxon>
        <taxon>Chthoniobacteraceae</taxon>
        <taxon>Chthoniobacter</taxon>
    </lineage>
</organism>
<proteinExistence type="inferred from homology"/>
<dbReference type="GO" id="GO:0047938">
    <property type="term" value="F:glucose-6-phosphate 1-epimerase activity"/>
    <property type="evidence" value="ECO:0007669"/>
    <property type="project" value="UniProtKB-UniRule"/>
</dbReference>
<dbReference type="FunCoup" id="B4DBD6">
    <property type="interactions" value="336"/>
</dbReference>
<evidence type="ECO:0000256" key="2">
    <source>
        <dbReference type="ARBA" id="ARBA00005866"/>
    </source>
</evidence>
<dbReference type="PIRSF" id="PIRSF016020">
    <property type="entry name" value="PHexose_mutarotase"/>
    <property type="match status" value="1"/>
</dbReference>